<proteinExistence type="predicted"/>
<organism evidence="1 2">
    <name type="scientific">Holdemanella hominis</name>
    <dbReference type="NCBI Taxonomy" id="2764327"/>
    <lineage>
        <taxon>Bacteria</taxon>
        <taxon>Bacillati</taxon>
        <taxon>Bacillota</taxon>
        <taxon>Erysipelotrichia</taxon>
        <taxon>Erysipelotrichales</taxon>
        <taxon>Erysipelotrichaceae</taxon>
        <taxon>Holdemanella</taxon>
    </lineage>
</organism>
<gene>
    <name evidence="1" type="ORF">H8911_11300</name>
</gene>
<accession>A0ABR7KKJ1</accession>
<keyword evidence="2" id="KW-1185">Reference proteome</keyword>
<sequence length="129" mass="15425">MCKLDQKFNTWLTIYPCNALDKQSIKTGYETFDKKFNLTCGDEKLVLEILDSNRLKQIIALSNHKFSINLNEDGRLYIDAHSFKNMNDLKWFVDMIDVFSGYSMNYKELYLETKEMLEEFDFIDRRLLH</sequence>
<dbReference type="Proteomes" id="UP000649075">
    <property type="component" value="Unassembled WGS sequence"/>
</dbReference>
<evidence type="ECO:0000313" key="1">
    <source>
        <dbReference type="EMBL" id="MBC6013270.1"/>
    </source>
</evidence>
<evidence type="ECO:0000313" key="2">
    <source>
        <dbReference type="Proteomes" id="UP000649075"/>
    </source>
</evidence>
<protein>
    <submittedName>
        <fullName evidence="1">DUF3137 domain-containing protein</fullName>
    </submittedName>
</protein>
<comment type="caution">
    <text evidence="1">The sequence shown here is derived from an EMBL/GenBank/DDBJ whole genome shotgun (WGS) entry which is preliminary data.</text>
</comment>
<dbReference type="EMBL" id="JACRWH010000074">
    <property type="protein sequence ID" value="MBC6013270.1"/>
    <property type="molecule type" value="Genomic_DNA"/>
</dbReference>
<name>A0ABR7KKJ1_9FIRM</name>
<reference evidence="1 2" key="1">
    <citation type="submission" date="2020-08" db="EMBL/GenBank/DDBJ databases">
        <authorList>
            <person name="Liu C."/>
            <person name="Sun Q."/>
        </authorList>
    </citation>
    <scope>NUCLEOTIDE SEQUENCE [LARGE SCALE GENOMIC DNA]</scope>
    <source>
        <strain evidence="1 2">L34</strain>
    </source>
</reference>